<dbReference type="InterPro" id="IPR000390">
    <property type="entry name" value="Small_drug/metabolite_transptr"/>
</dbReference>
<evidence type="ECO:0000256" key="3">
    <source>
        <dbReference type="ARBA" id="ARBA00022475"/>
    </source>
</evidence>
<feature type="transmembrane region" description="Helical" evidence="8">
    <location>
        <begin position="57"/>
        <end position="78"/>
    </location>
</feature>
<dbReference type="Gene3D" id="1.10.3730.20">
    <property type="match status" value="1"/>
</dbReference>
<name>A0A1G8WTA4_9BACI</name>
<dbReference type="InterPro" id="IPR045324">
    <property type="entry name" value="Small_multidrug_res"/>
</dbReference>
<dbReference type="InterPro" id="IPR037185">
    <property type="entry name" value="EmrE-like"/>
</dbReference>
<dbReference type="AlphaFoldDB" id="A0A1G8WTA4"/>
<dbReference type="GO" id="GO:0005886">
    <property type="term" value="C:plasma membrane"/>
    <property type="evidence" value="ECO:0007669"/>
    <property type="project" value="UniProtKB-SubCell"/>
</dbReference>
<dbReference type="RefSeq" id="WP_093211587.1">
    <property type="nucleotide sequence ID" value="NZ_FNFL01000001.1"/>
</dbReference>
<dbReference type="Proteomes" id="UP000198694">
    <property type="component" value="Unassembled WGS sequence"/>
</dbReference>
<evidence type="ECO:0000256" key="4">
    <source>
        <dbReference type="ARBA" id="ARBA00022692"/>
    </source>
</evidence>
<dbReference type="OrthoDB" id="21828at2"/>
<protein>
    <submittedName>
        <fullName evidence="9">Small multidrug resistance pump</fullName>
    </submittedName>
</protein>
<evidence type="ECO:0000313" key="9">
    <source>
        <dbReference type="EMBL" id="SDJ81619.1"/>
    </source>
</evidence>
<feature type="transmembrane region" description="Helical" evidence="8">
    <location>
        <begin position="84"/>
        <end position="102"/>
    </location>
</feature>
<reference evidence="9 10" key="1">
    <citation type="submission" date="2016-10" db="EMBL/GenBank/DDBJ databases">
        <authorList>
            <person name="de Groot N.N."/>
        </authorList>
    </citation>
    <scope>NUCLEOTIDE SEQUENCE [LARGE SCALE GENOMIC DNA]</scope>
    <source>
        <strain evidence="9 10">CGMCC 1.6502</strain>
    </source>
</reference>
<proteinExistence type="inferred from homology"/>
<sequence length="105" mass="11436">MAYLYLVSSLVLAFLSNLSVKMSGGFARPLPTIAAFISYALCLTCLTLSVQYFEVGLVYALWSGVTVSSTAIIGMLFFNETFNRLKILSLFVIITGVVLLHIETG</sequence>
<dbReference type="PANTHER" id="PTHR30561">
    <property type="entry name" value="SMR FAMILY PROTON-DEPENDENT DRUG EFFLUX TRANSPORTER SUGE"/>
    <property type="match status" value="1"/>
</dbReference>
<keyword evidence="5 8" id="KW-1133">Transmembrane helix</keyword>
<keyword evidence="4 7" id="KW-0812">Transmembrane</keyword>
<comment type="subcellular location">
    <subcellularLocation>
        <location evidence="1 7">Cell membrane</location>
        <topology evidence="1 7">Multi-pass membrane protein</topology>
    </subcellularLocation>
</comment>
<gene>
    <name evidence="9" type="ORF">SAMN05216243_0991</name>
</gene>
<evidence type="ECO:0000313" key="10">
    <source>
        <dbReference type="Proteomes" id="UP000198694"/>
    </source>
</evidence>
<evidence type="ECO:0000256" key="6">
    <source>
        <dbReference type="ARBA" id="ARBA00023136"/>
    </source>
</evidence>
<feature type="transmembrane region" description="Helical" evidence="8">
    <location>
        <begin position="33"/>
        <end position="50"/>
    </location>
</feature>
<dbReference type="PANTHER" id="PTHR30561:SF1">
    <property type="entry name" value="MULTIDRUG TRANSPORTER EMRE"/>
    <property type="match status" value="1"/>
</dbReference>
<dbReference type="EMBL" id="FNFL01000001">
    <property type="protein sequence ID" value="SDJ81619.1"/>
    <property type="molecule type" value="Genomic_DNA"/>
</dbReference>
<dbReference type="Pfam" id="PF00893">
    <property type="entry name" value="Multi_Drug_Res"/>
    <property type="match status" value="1"/>
</dbReference>
<evidence type="ECO:0000256" key="7">
    <source>
        <dbReference type="RuleBase" id="RU003942"/>
    </source>
</evidence>
<keyword evidence="6 8" id="KW-0472">Membrane</keyword>
<keyword evidence="10" id="KW-1185">Reference proteome</keyword>
<organism evidence="9 10">
    <name type="scientific">Sediminibacillus albus</name>
    <dbReference type="NCBI Taxonomy" id="407036"/>
    <lineage>
        <taxon>Bacteria</taxon>
        <taxon>Bacillati</taxon>
        <taxon>Bacillota</taxon>
        <taxon>Bacilli</taxon>
        <taxon>Bacillales</taxon>
        <taxon>Bacillaceae</taxon>
        <taxon>Sediminibacillus</taxon>
    </lineage>
</organism>
<keyword evidence="3" id="KW-1003">Cell membrane</keyword>
<evidence type="ECO:0000256" key="5">
    <source>
        <dbReference type="ARBA" id="ARBA00022989"/>
    </source>
</evidence>
<evidence type="ECO:0000256" key="8">
    <source>
        <dbReference type="SAM" id="Phobius"/>
    </source>
</evidence>
<evidence type="ECO:0000256" key="1">
    <source>
        <dbReference type="ARBA" id="ARBA00004651"/>
    </source>
</evidence>
<dbReference type="SUPFAM" id="SSF103481">
    <property type="entry name" value="Multidrug resistance efflux transporter EmrE"/>
    <property type="match status" value="1"/>
</dbReference>
<keyword evidence="2" id="KW-0813">Transport</keyword>
<accession>A0A1G8WTA4</accession>
<dbReference type="GO" id="GO:0022857">
    <property type="term" value="F:transmembrane transporter activity"/>
    <property type="evidence" value="ECO:0007669"/>
    <property type="project" value="InterPro"/>
</dbReference>
<evidence type="ECO:0000256" key="2">
    <source>
        <dbReference type="ARBA" id="ARBA00022448"/>
    </source>
</evidence>
<comment type="similarity">
    <text evidence="7">Belongs to the drug/metabolite transporter (DMT) superfamily. Small multidrug resistance (SMR) (TC 2.A.7.1) family.</text>
</comment>